<dbReference type="FunFam" id="1.10.10.10:FF:000001">
    <property type="entry name" value="LysR family transcriptional regulator"/>
    <property type="match status" value="1"/>
</dbReference>
<dbReference type="EMBL" id="FOQH01000002">
    <property type="protein sequence ID" value="SFH74493.1"/>
    <property type="molecule type" value="Genomic_DNA"/>
</dbReference>
<dbReference type="Gene3D" id="3.40.190.290">
    <property type="match status" value="1"/>
</dbReference>
<dbReference type="Proteomes" id="UP000199377">
    <property type="component" value="Unassembled WGS sequence"/>
</dbReference>
<gene>
    <name evidence="6" type="ORF">SAMN05216258_10228</name>
</gene>
<name>A0A1I3CJI2_9RHOB</name>
<dbReference type="RefSeq" id="WP_092857759.1">
    <property type="nucleotide sequence ID" value="NZ_FOQH01000002.1"/>
</dbReference>
<dbReference type="PANTHER" id="PTHR30537:SF5">
    <property type="entry name" value="HTH-TYPE TRANSCRIPTIONAL ACTIVATOR TTDR-RELATED"/>
    <property type="match status" value="1"/>
</dbReference>
<protein>
    <submittedName>
        <fullName evidence="6">Transcriptional regulator, LysR family</fullName>
    </submittedName>
</protein>
<dbReference type="OrthoDB" id="9813056at2"/>
<evidence type="ECO:0000313" key="6">
    <source>
        <dbReference type="EMBL" id="SFH74493.1"/>
    </source>
</evidence>
<evidence type="ECO:0000313" key="7">
    <source>
        <dbReference type="Proteomes" id="UP000199377"/>
    </source>
</evidence>
<evidence type="ECO:0000256" key="4">
    <source>
        <dbReference type="ARBA" id="ARBA00023163"/>
    </source>
</evidence>
<proteinExistence type="inferred from homology"/>
<dbReference type="GO" id="GO:0003700">
    <property type="term" value="F:DNA-binding transcription factor activity"/>
    <property type="evidence" value="ECO:0007669"/>
    <property type="project" value="InterPro"/>
</dbReference>
<keyword evidence="2" id="KW-0805">Transcription regulation</keyword>
<evidence type="ECO:0000256" key="3">
    <source>
        <dbReference type="ARBA" id="ARBA00023125"/>
    </source>
</evidence>
<dbReference type="InterPro" id="IPR000847">
    <property type="entry name" value="LysR_HTH_N"/>
</dbReference>
<dbReference type="InterPro" id="IPR036390">
    <property type="entry name" value="WH_DNA-bd_sf"/>
</dbReference>
<comment type="similarity">
    <text evidence="1">Belongs to the LysR transcriptional regulatory family.</text>
</comment>
<reference evidence="6 7" key="1">
    <citation type="submission" date="2016-10" db="EMBL/GenBank/DDBJ databases">
        <authorList>
            <person name="de Groot N.N."/>
        </authorList>
    </citation>
    <scope>NUCLEOTIDE SEQUENCE [LARGE SCALE GENOMIC DNA]</scope>
    <source>
        <strain evidence="6 7">CGMCC 1.11030</strain>
    </source>
</reference>
<dbReference type="InterPro" id="IPR005119">
    <property type="entry name" value="LysR_subst-bd"/>
</dbReference>
<dbReference type="InterPro" id="IPR058163">
    <property type="entry name" value="LysR-type_TF_proteobact-type"/>
</dbReference>
<dbReference type="SUPFAM" id="SSF53850">
    <property type="entry name" value="Periplasmic binding protein-like II"/>
    <property type="match status" value="1"/>
</dbReference>
<dbReference type="Pfam" id="PF03466">
    <property type="entry name" value="LysR_substrate"/>
    <property type="match status" value="1"/>
</dbReference>
<keyword evidence="4" id="KW-0804">Transcription</keyword>
<dbReference type="CDD" id="cd08471">
    <property type="entry name" value="PBP2_CrgA_like_2"/>
    <property type="match status" value="1"/>
</dbReference>
<dbReference type="Pfam" id="PF00126">
    <property type="entry name" value="HTH_1"/>
    <property type="match status" value="1"/>
</dbReference>
<keyword evidence="3" id="KW-0238">DNA-binding</keyword>
<sequence>MDRLQSLRIFAAVAEAGGFAAGARAVGLSAPSATRGVNELEAQLGARLFTRTTRRVRLTDVGRAYLAEVQEVLARLQAADEAAAGAGGSPAGRVRLTCPQEFGRIHVAALLTEFLDLHPRVTVEALMVDRVVNLVEEGVDVAIRIGPLPASDLAAVRVGAVRRVVCGAPAYFARHGTPQAPRDLPGHRIVATHAGGGGPVWRFGPGEREAVRCAAGLTVTSVAASIEIARSGWGLCRALSYQVDDDVEAGRLVCVLEDHAPEPLPVHVVHVEGRRTAPKIRAFVDFAARRLRRIPQLAGA</sequence>
<dbReference type="GO" id="GO:0006351">
    <property type="term" value="P:DNA-templated transcription"/>
    <property type="evidence" value="ECO:0007669"/>
    <property type="project" value="TreeGrafter"/>
</dbReference>
<dbReference type="STRING" id="1114924.SAMN05216258_10228"/>
<dbReference type="PROSITE" id="PS50931">
    <property type="entry name" value="HTH_LYSR"/>
    <property type="match status" value="1"/>
</dbReference>
<organism evidence="6 7">
    <name type="scientific">Albimonas pacifica</name>
    <dbReference type="NCBI Taxonomy" id="1114924"/>
    <lineage>
        <taxon>Bacteria</taxon>
        <taxon>Pseudomonadati</taxon>
        <taxon>Pseudomonadota</taxon>
        <taxon>Alphaproteobacteria</taxon>
        <taxon>Rhodobacterales</taxon>
        <taxon>Paracoccaceae</taxon>
        <taxon>Albimonas</taxon>
    </lineage>
</organism>
<accession>A0A1I3CJI2</accession>
<evidence type="ECO:0000256" key="2">
    <source>
        <dbReference type="ARBA" id="ARBA00023015"/>
    </source>
</evidence>
<dbReference type="InterPro" id="IPR036388">
    <property type="entry name" value="WH-like_DNA-bd_sf"/>
</dbReference>
<keyword evidence="7" id="KW-1185">Reference proteome</keyword>
<dbReference type="GO" id="GO:0043565">
    <property type="term" value="F:sequence-specific DNA binding"/>
    <property type="evidence" value="ECO:0007669"/>
    <property type="project" value="TreeGrafter"/>
</dbReference>
<dbReference type="AlphaFoldDB" id="A0A1I3CJI2"/>
<dbReference type="Gene3D" id="1.10.10.10">
    <property type="entry name" value="Winged helix-like DNA-binding domain superfamily/Winged helix DNA-binding domain"/>
    <property type="match status" value="1"/>
</dbReference>
<evidence type="ECO:0000256" key="1">
    <source>
        <dbReference type="ARBA" id="ARBA00009437"/>
    </source>
</evidence>
<feature type="domain" description="HTH lysR-type" evidence="5">
    <location>
        <begin position="1"/>
        <end position="59"/>
    </location>
</feature>
<dbReference type="PANTHER" id="PTHR30537">
    <property type="entry name" value="HTH-TYPE TRANSCRIPTIONAL REGULATOR"/>
    <property type="match status" value="1"/>
</dbReference>
<dbReference type="SUPFAM" id="SSF46785">
    <property type="entry name" value="Winged helix' DNA-binding domain"/>
    <property type="match status" value="1"/>
</dbReference>
<evidence type="ECO:0000259" key="5">
    <source>
        <dbReference type="PROSITE" id="PS50931"/>
    </source>
</evidence>